<evidence type="ECO:0000256" key="3">
    <source>
        <dbReference type="ARBA" id="ARBA00023268"/>
    </source>
</evidence>
<evidence type="ECO:0000313" key="7">
    <source>
        <dbReference type="EMBL" id="QJX19791.1"/>
    </source>
</evidence>
<keyword evidence="7" id="KW-0696">RNA-directed RNA polymerase</keyword>
<dbReference type="InterPro" id="IPR014023">
    <property type="entry name" value="Mononeg_RNA_pol_cat"/>
</dbReference>
<proteinExistence type="predicted"/>
<keyword evidence="7" id="KW-0808">Transferase</keyword>
<dbReference type="EMBL" id="MN585281">
    <property type="protein sequence ID" value="QJX19791.1"/>
    <property type="molecule type" value="Genomic_RNA"/>
</dbReference>
<feature type="domain" description="RdRp catalytic" evidence="6">
    <location>
        <begin position="639"/>
        <end position="798"/>
    </location>
</feature>
<evidence type="ECO:0000256" key="2">
    <source>
        <dbReference type="ARBA" id="ARBA00022691"/>
    </source>
</evidence>
<keyword evidence="2" id="KW-0949">S-adenosyl-L-methionine</keyword>
<evidence type="ECO:0000256" key="5">
    <source>
        <dbReference type="ARBA" id="ARBA00031012"/>
    </source>
</evidence>
<dbReference type="PROSITE" id="PS50526">
    <property type="entry name" value="RDRP_SSRNA_NEG_NONSEG"/>
    <property type="match status" value="1"/>
</dbReference>
<organism evidence="7">
    <name type="scientific">Plasmopara viticola lesion associated mycoophiovirus 5</name>
    <dbReference type="NCBI Taxonomy" id="2737682"/>
    <lineage>
        <taxon>Viruses</taxon>
        <taxon>Riboviria</taxon>
    </lineage>
</organism>
<evidence type="ECO:0000259" key="6">
    <source>
        <dbReference type="PROSITE" id="PS50526"/>
    </source>
</evidence>
<keyword evidence="3" id="KW-0511">Multifunctional enzyme</keyword>
<evidence type="ECO:0000256" key="4">
    <source>
        <dbReference type="ARBA" id="ARBA00030436"/>
    </source>
</evidence>
<dbReference type="GO" id="GO:0004482">
    <property type="term" value="F:mRNA 5'-cap (guanine-N7-)-methyltransferase activity"/>
    <property type="evidence" value="ECO:0007669"/>
    <property type="project" value="InterPro"/>
</dbReference>
<protein>
    <recommendedName>
        <fullName evidence="1">RNA-directed RNA polymerase</fullName>
        <ecNumber evidence="1">2.7.7.48</ecNumber>
    </recommendedName>
    <alternativeName>
        <fullName evidence="5">Replicase</fullName>
    </alternativeName>
    <alternativeName>
        <fullName evidence="4">Transcriptase</fullName>
    </alternativeName>
</protein>
<dbReference type="Pfam" id="PF00946">
    <property type="entry name" value="Mononeg_RNA_pol"/>
    <property type="match status" value="1"/>
</dbReference>
<keyword evidence="7" id="KW-0548">Nucleotidyltransferase</keyword>
<accession>A0A6M6AM10</accession>
<dbReference type="GO" id="GO:0003968">
    <property type="term" value="F:RNA-directed RNA polymerase activity"/>
    <property type="evidence" value="ECO:0007669"/>
    <property type="project" value="UniProtKB-KW"/>
</dbReference>
<reference evidence="7" key="1">
    <citation type="journal article" date="2020" name="Virus Evol.">
        <title>Analysis of the virome associated to grapevine downy mildew lesions reveals new mycovirus lineages.</title>
        <authorList>
            <person name="Chiapello M."/>
            <person name="Rodriguez-Romero J."/>
            <person name="Ayllon M.A."/>
            <person name="Turina M."/>
        </authorList>
    </citation>
    <scope>NUCLEOTIDE SEQUENCE</scope>
    <source>
        <strain evidence="7">DMG-A_DN35354</strain>
    </source>
</reference>
<name>A0A6M6AM10_9VIRU</name>
<dbReference type="GO" id="GO:0005524">
    <property type="term" value="F:ATP binding"/>
    <property type="evidence" value="ECO:0007669"/>
    <property type="project" value="InterPro"/>
</dbReference>
<sequence length="2346" mass="270122">MAYVDLLKKSAYRKYFPDQLVEHLNGEELKDASVIYKLPDIADQKKVYKKKKIFQTKPTDVRIPARLDSPLIPYPKQMHELCLGVDPDNPDLIHGHHSSQILSILKVFNELRKHQKIPDGPIVFTIDHLKRFARQSYSNRENLINLSTLAFAKRATTHDLSVSANAAVPFSASPSSLSQYTSFIIMIQRLRVHIAKQSTFPTFSPDTFVDNSEEATYTMYSNGVYIYYSTSKLHNFYLISCGGHFRIYHADLGFWFCGPTSYLDYVFTISDILNNIDVIRNCNEYEWANEMFQLMIQFAEHEGYHKEQVDFMKGLEGFFLNMSDYDENYAMNWKPLIEILFDLWELDKTISSVNYDFGLLFSLLHGLNLKCPVKSFLCKFITAGRRLSRTHLQEISALHKLIFYAEVNAEAGVFKFLKRVHTRREYDDQSVKNITRFAKQHFLISYKKKHGTIPNCIGPLQKVKLLESYSSRGTYDRIESLPLTWWDDIKIFDCMDNTLTDDPLEFAKDKGALKSKISFGPGDSRKELLQVIEKVDYNLKDFFASKTIRPKTPFVRRTTQKEEPVEMSDPARLIEKEREQKYEARLFGNAELENKHSLSLVAARMKKALSYFDEQLMTPTDKKRKALIHEASRELSFESNYSLLLDIEGHNQSMQYGNTHELAEFLGNLFGFDGWGDISHYFSQLTVYHYDEYIDQVIESEGQLGGIEGWMNPFWTLHTLIMMKLLRYMTDISVKTIMVYSDDVNAIIEIKQPSEPMVKSIFSKIMKHCSKFGMTVKYSQTTLSKHRVTMLRQHYADGIRADSTLKRLISVSAGNNPTIVSDELEIAGICSSASSAMELSNHHEACAYLKNYKIGLLLCRLPQMILSKVHDNSMISPQELPVSLSNLLYYSKNDQEELNLMTNPKLMAAAKNDIAAYLKRNPKNMADDIFKQSLRGVYGQSVAESRLVDSPDRVMYLQIYDDFVQDLLFFWSYLPTSLGGLGAALHLNLMLSGHSIGMSKSLHYLHTWICKFSSNPSFFLKYLNTSLSVDYENKRNFEETRLISLTWPGEDTICPATTSIKQSIRSMVKFKTKNKRVLEMFKMSDERDTIAKNLLEIFRRNFHSRLVQFYHENTSIHFLDLLISKVETSSGLLTYVKDITKLRNSQSSRVIENIRKMSNTSKTLFGEITDKTDIIDFLAQRKMTMFPEISFIEVEEILYDDKVTEVNTYNALLTVRRCSPMHYRNGIKVYDDPKVGNEVLYKGDLIDDDRMLGNKEELLAAKLVAVTKWLLMKHNMLASPKEEVLSLDCVKACNLSLSTLTNQSFFDLFLYAPTETGGEILHRIPNMRFSTATYIRSEMNRSLNYTTELNQQMISDMGLVDSNINFDYLRMRFLVSAITCDKYDTLRRLVVRYGFTKLSGIKDVQFVTPKATNWDDKPKLTCYSIACNHDLSTLRFRYLSHSYLYEENVAEWSLIPKIKELETSQEIGRNYVNDIILRYSRDLDKDYMMISPESIDEHLWSPLVKKLYKIDKNWKMDDSRSDEEEIAERLKSVMNERSRITTVNKINAVELGLQTRCLETIASNSPDDSEYHELVARYTKTLKNGAYSNKLSVRLARYQNLLANLEDHKLSLAKFLLFEYLATFHFKTRNDNGTIMIDAEESFRECMSNGIGKISMMIISPDLQIRIMVLGIEYVERLLESKPFEILEEFRELCEEITLSDIIVPAQVPSLEHHTRLSVDEYIPEYLMEIEYESQQIPFSAMKELDLISPLCLYAQTCSTTGADPKTFTSPTGSDSLGAQIGLFRMLKSRHIIDYSTNICDLTAGRGDGLYACNYLGLSCSSYAVSDTFTKIDYHPNLNFKTDYDVFDGSTLKFVTGYDFVHVDISFTGSKKSNILDLILFLEANNIGYSIRLNSVVCEGYNEYVTSALPKFKHELAYAMNSTLKPYQIYLIGLPSPLHKETVEPSLKETIAFRSIAISFSHLLSPRNYNLRLHEFEKNSASIYLPTGRNLDDFISKICENSVEQEQLYYCKRYLAEIGDDATIEFSYNHLDQRGKDIFANKNNILTVEHETSYDKIDGNMIGNVSEKSKPYHEKHLEAMKHKTTPIWKIPIVLADEQTLVYFRTHHPIQEIRSWCNIMIGMQKFCRMQVLSGHDSIENLYKELTSKAPSKLSMHQKEINLAIKLIVLAARDDDYSYGMKYCHKILAGGLKSNKSIVRTLKIYRLLSYLFDQIQLSMQRGLICIRSLLSIANEVEVRERRKYKHIQQRIDQVTISQDTTMLDKIISDSIDQLFVGLETFAATIVEQTDNSSTPDPFSSAIGSSTLKFDMDINEHVDNMIAKLGLTPSGPHGYIDLGDDIYPEDDDW</sequence>
<evidence type="ECO:0000256" key="1">
    <source>
        <dbReference type="ARBA" id="ARBA00012494"/>
    </source>
</evidence>
<dbReference type="EC" id="2.7.7.48" evidence="1"/>